<dbReference type="Proteomes" id="UP000287547">
    <property type="component" value="Unassembled WGS sequence"/>
</dbReference>
<proteinExistence type="predicted"/>
<dbReference type="EMBL" id="QHKI01000007">
    <property type="protein sequence ID" value="RSM87074.1"/>
    <property type="molecule type" value="Genomic_DNA"/>
</dbReference>
<accession>A0A428ZG76</accession>
<protein>
    <recommendedName>
        <fullName evidence="3">Nucleotidyltransferase</fullName>
    </recommendedName>
</protein>
<sequence>MAARTVLLDALEALNSHLPNIILVGAQAVYLHTGAGDLAQPPMTTDADLALDTSALAHEPEIAGTLMNAGFSPGKNPGSWLGRGQVAVDIMVVPWQSGTMKKDARAGRIPPHAKNTARITAGLEPALVDCAAHRLTALDPRDSRQFDLRVAGPAALLIAKAIKIEERLADADGGTSTRLKEKDALDMFRLLQAIETEDLVQGVRLHLADDQARGVTVRGLKVMETHGNTPRSPLPILAAQAGAGDVTIAPSFVALTQDLLNAVGKQQ</sequence>
<dbReference type="RefSeq" id="WP_051794234.1">
    <property type="nucleotide sequence ID" value="NZ_QHKI01000007.1"/>
</dbReference>
<evidence type="ECO:0000313" key="2">
    <source>
        <dbReference type="Proteomes" id="UP000287547"/>
    </source>
</evidence>
<name>A0A428ZG76_KIBAR</name>
<organism evidence="1 2">
    <name type="scientific">Kibdelosporangium aridum</name>
    <dbReference type="NCBI Taxonomy" id="2030"/>
    <lineage>
        <taxon>Bacteria</taxon>
        <taxon>Bacillati</taxon>
        <taxon>Actinomycetota</taxon>
        <taxon>Actinomycetes</taxon>
        <taxon>Pseudonocardiales</taxon>
        <taxon>Pseudonocardiaceae</taxon>
        <taxon>Kibdelosporangium</taxon>
    </lineage>
</organism>
<dbReference type="OrthoDB" id="3515986at2"/>
<evidence type="ECO:0008006" key="3">
    <source>
        <dbReference type="Google" id="ProtNLM"/>
    </source>
</evidence>
<comment type="caution">
    <text evidence="1">The sequence shown here is derived from an EMBL/GenBank/DDBJ whole genome shotgun (WGS) entry which is preliminary data.</text>
</comment>
<reference evidence="1 2" key="1">
    <citation type="submission" date="2018-05" db="EMBL/GenBank/DDBJ databases">
        <title>Evolution of GPA BGCs.</title>
        <authorList>
            <person name="Waglechner N."/>
            <person name="Wright G.D."/>
        </authorList>
    </citation>
    <scope>NUCLEOTIDE SEQUENCE [LARGE SCALE GENOMIC DNA]</scope>
    <source>
        <strain evidence="1 2">A82846</strain>
    </source>
</reference>
<gene>
    <name evidence="1" type="ORF">DMH04_12265</name>
</gene>
<dbReference type="AlphaFoldDB" id="A0A428ZG76"/>
<evidence type="ECO:0000313" key="1">
    <source>
        <dbReference type="EMBL" id="RSM87074.1"/>
    </source>
</evidence>